<organism evidence="2 3">
    <name type="scientific">Aegilops tauschii subsp. strangulata</name>
    <name type="common">Goatgrass</name>
    <dbReference type="NCBI Taxonomy" id="200361"/>
    <lineage>
        <taxon>Eukaryota</taxon>
        <taxon>Viridiplantae</taxon>
        <taxon>Streptophyta</taxon>
        <taxon>Embryophyta</taxon>
        <taxon>Tracheophyta</taxon>
        <taxon>Spermatophyta</taxon>
        <taxon>Magnoliopsida</taxon>
        <taxon>Liliopsida</taxon>
        <taxon>Poales</taxon>
        <taxon>Poaceae</taxon>
        <taxon>BOP clade</taxon>
        <taxon>Pooideae</taxon>
        <taxon>Triticodae</taxon>
        <taxon>Triticeae</taxon>
        <taxon>Triticinae</taxon>
        <taxon>Aegilops</taxon>
    </lineage>
</organism>
<reference evidence="2" key="4">
    <citation type="submission" date="2019-03" db="UniProtKB">
        <authorList>
            <consortium name="EnsemblPlants"/>
        </authorList>
    </citation>
    <scope>IDENTIFICATION</scope>
</reference>
<protein>
    <recommendedName>
        <fullName evidence="1">DUF3615 domain-containing protein</fullName>
    </recommendedName>
</protein>
<dbReference type="Gramene" id="AET3Gv20376500.1">
    <property type="protein sequence ID" value="AET3Gv20376500.1"/>
    <property type="gene ID" value="AET3Gv20376500"/>
</dbReference>
<reference evidence="3" key="2">
    <citation type="journal article" date="2017" name="Nat. Plants">
        <title>The Aegilops tauschii genome reveals multiple impacts of transposons.</title>
        <authorList>
            <person name="Zhao G."/>
            <person name="Zou C."/>
            <person name="Li K."/>
            <person name="Wang K."/>
            <person name="Li T."/>
            <person name="Gao L."/>
            <person name="Zhang X."/>
            <person name="Wang H."/>
            <person name="Yang Z."/>
            <person name="Liu X."/>
            <person name="Jiang W."/>
            <person name="Mao L."/>
            <person name="Kong X."/>
            <person name="Jiao Y."/>
            <person name="Jia J."/>
        </authorList>
    </citation>
    <scope>NUCLEOTIDE SEQUENCE [LARGE SCALE GENOMIC DNA]</scope>
    <source>
        <strain evidence="3">cv. AL8/78</strain>
    </source>
</reference>
<dbReference type="PANTHER" id="PTHR34710">
    <property type="entry name" value="OS03G0834100 PROTEIN"/>
    <property type="match status" value="1"/>
</dbReference>
<reference evidence="2" key="5">
    <citation type="journal article" date="2021" name="G3 (Bethesda)">
        <title>Aegilops tauschii genome assembly Aet v5.0 features greater sequence contiguity and improved annotation.</title>
        <authorList>
            <person name="Wang L."/>
            <person name="Zhu T."/>
            <person name="Rodriguez J.C."/>
            <person name="Deal K.R."/>
            <person name="Dubcovsky J."/>
            <person name="McGuire P.E."/>
            <person name="Lux T."/>
            <person name="Spannagl M."/>
            <person name="Mayer K.F.X."/>
            <person name="Baldrich P."/>
            <person name="Meyers B.C."/>
            <person name="Huo N."/>
            <person name="Gu Y.Q."/>
            <person name="Zhou H."/>
            <person name="Devos K.M."/>
            <person name="Bennetzen J.L."/>
            <person name="Unver T."/>
            <person name="Budak H."/>
            <person name="Gulick P.J."/>
            <person name="Galiba G."/>
            <person name="Kalapos B."/>
            <person name="Nelson D.R."/>
            <person name="Li P."/>
            <person name="You F.M."/>
            <person name="Luo M.C."/>
            <person name="Dvorak J."/>
        </authorList>
    </citation>
    <scope>NUCLEOTIDE SEQUENCE [LARGE SCALE GENOMIC DNA]</scope>
    <source>
        <strain evidence="2">cv. AL8/78</strain>
    </source>
</reference>
<accession>A0A453EKJ7</accession>
<evidence type="ECO:0000259" key="1">
    <source>
        <dbReference type="Pfam" id="PF12274"/>
    </source>
</evidence>
<dbReference type="InterPro" id="IPR022059">
    <property type="entry name" value="DUF3615"/>
</dbReference>
<dbReference type="Pfam" id="PF12274">
    <property type="entry name" value="DUF3615"/>
    <property type="match status" value="1"/>
</dbReference>
<proteinExistence type="predicted"/>
<keyword evidence="3" id="KW-1185">Reference proteome</keyword>
<reference evidence="3" key="1">
    <citation type="journal article" date="2014" name="Science">
        <title>Ancient hybridizations among the ancestral genomes of bread wheat.</title>
        <authorList>
            <consortium name="International Wheat Genome Sequencing Consortium,"/>
            <person name="Marcussen T."/>
            <person name="Sandve S.R."/>
            <person name="Heier L."/>
            <person name="Spannagl M."/>
            <person name="Pfeifer M."/>
            <person name="Jakobsen K.S."/>
            <person name="Wulff B.B."/>
            <person name="Steuernagel B."/>
            <person name="Mayer K.F."/>
            <person name="Olsen O.A."/>
        </authorList>
    </citation>
    <scope>NUCLEOTIDE SEQUENCE [LARGE SCALE GENOMIC DNA]</scope>
    <source>
        <strain evidence="3">cv. AL8/78</strain>
    </source>
</reference>
<evidence type="ECO:0000313" key="2">
    <source>
        <dbReference type="EnsemblPlants" id="AET3Gv20376500.1"/>
    </source>
</evidence>
<feature type="domain" description="DUF3615" evidence="1">
    <location>
        <begin position="22"/>
        <end position="128"/>
    </location>
</feature>
<dbReference type="EnsemblPlants" id="AET3Gv20376500.1">
    <property type="protein sequence ID" value="AET3Gv20376500.1"/>
    <property type="gene ID" value="AET3Gv20376500"/>
</dbReference>
<dbReference type="AlphaFoldDB" id="A0A453EKJ7"/>
<name>A0A453EKJ7_AEGTS</name>
<reference evidence="2" key="3">
    <citation type="journal article" date="2017" name="Nature">
        <title>Genome sequence of the progenitor of the wheat D genome Aegilops tauschii.</title>
        <authorList>
            <person name="Luo M.C."/>
            <person name="Gu Y.Q."/>
            <person name="Puiu D."/>
            <person name="Wang H."/>
            <person name="Twardziok S.O."/>
            <person name="Deal K.R."/>
            <person name="Huo N."/>
            <person name="Zhu T."/>
            <person name="Wang L."/>
            <person name="Wang Y."/>
            <person name="McGuire P.E."/>
            <person name="Liu S."/>
            <person name="Long H."/>
            <person name="Ramasamy R.K."/>
            <person name="Rodriguez J.C."/>
            <person name="Van S.L."/>
            <person name="Yuan L."/>
            <person name="Wang Z."/>
            <person name="Xia Z."/>
            <person name="Xiao L."/>
            <person name="Anderson O.D."/>
            <person name="Ouyang S."/>
            <person name="Liang Y."/>
            <person name="Zimin A.V."/>
            <person name="Pertea G."/>
            <person name="Qi P."/>
            <person name="Bennetzen J.L."/>
            <person name="Dai X."/>
            <person name="Dawson M.W."/>
            <person name="Muller H.G."/>
            <person name="Kugler K."/>
            <person name="Rivarola-Duarte L."/>
            <person name="Spannagl M."/>
            <person name="Mayer K.F.X."/>
            <person name="Lu F.H."/>
            <person name="Bevan M.W."/>
            <person name="Leroy P."/>
            <person name="Li P."/>
            <person name="You F.M."/>
            <person name="Sun Q."/>
            <person name="Liu Z."/>
            <person name="Lyons E."/>
            <person name="Wicker T."/>
            <person name="Salzberg S.L."/>
            <person name="Devos K.M."/>
            <person name="Dvorak J."/>
        </authorList>
    </citation>
    <scope>NUCLEOTIDE SEQUENCE [LARGE SCALE GENOMIC DNA]</scope>
    <source>
        <strain evidence="2">cv. AL8/78</strain>
    </source>
</reference>
<evidence type="ECO:0000313" key="3">
    <source>
        <dbReference type="Proteomes" id="UP000015105"/>
    </source>
</evidence>
<sequence>PYRHLEGLAAERQLVLNGLELYNALHPGNEYELAPGKVTRSSQLGDGCCWSHGNFVARRKRSGCFSFLPVPQTLFFFEHVCRADFEGVVTCIPLDEPVIEAYTFLGFRLLWADCVCKTCYRLFNIPHPCLKRTCTCGHSRVEKICEMCYNRSGVLHPFRGEFQFGYHK</sequence>
<dbReference type="Proteomes" id="UP000015105">
    <property type="component" value="Chromosome 3D"/>
</dbReference>
<dbReference type="PANTHER" id="PTHR34710:SF18">
    <property type="entry name" value="OS05G0522700 PROTEIN"/>
    <property type="match status" value="1"/>
</dbReference>